<evidence type="ECO:0000256" key="4">
    <source>
        <dbReference type="ARBA" id="ARBA00022857"/>
    </source>
</evidence>
<comment type="catalytic activity">
    <reaction evidence="7 8">
        <text>shikimate + NADP(+) = 3-dehydroshikimate + NADPH + H(+)</text>
        <dbReference type="Rhea" id="RHEA:17737"/>
        <dbReference type="ChEBI" id="CHEBI:15378"/>
        <dbReference type="ChEBI" id="CHEBI:16630"/>
        <dbReference type="ChEBI" id="CHEBI:36208"/>
        <dbReference type="ChEBI" id="CHEBI:57783"/>
        <dbReference type="ChEBI" id="CHEBI:58349"/>
        <dbReference type="EC" id="1.1.1.25"/>
    </reaction>
</comment>
<dbReference type="CDD" id="cd01065">
    <property type="entry name" value="NAD_bind_Shikimate_DH"/>
    <property type="match status" value="1"/>
</dbReference>
<feature type="binding site" evidence="8">
    <location>
        <position position="216"/>
    </location>
    <ligand>
        <name>shikimate</name>
        <dbReference type="ChEBI" id="CHEBI:36208"/>
    </ligand>
</feature>
<dbReference type="InterPro" id="IPR006151">
    <property type="entry name" value="Shikm_DH/Glu-tRNA_Rdtase"/>
</dbReference>
<sequence length="274" mass="29390">MAIYTVFGNPIAHSLSPQIHQAFAQQSGVELNYTRSLTSQARFRRAVAEFFRHGGAGANVTVPFKQQAFELVTYVTARAQQAGAVNTLVPLGYGQLLGDNTDGIGLVRDLQRNLGQTLAHRDVVILGAGGAARGIIAPLLEQEPSSLIIANRTEEKAQILVEQFANSKLQACRFYELAIPTGAIVINATSASLAGEKLPVAPTELAHATCAYDMVYGAQPTVFMQQAQQAGVSVMNDGLGMLVEQAGAAFQMWHEGAELDTQKVIQEIRERLVG</sequence>
<reference evidence="12" key="1">
    <citation type="submission" date="2016-10" db="EMBL/GenBank/DDBJ databases">
        <authorList>
            <person name="Varghese N."/>
            <person name="Submissions S."/>
        </authorList>
    </citation>
    <scope>NUCLEOTIDE SEQUENCE [LARGE SCALE GENOMIC DNA]</scope>
    <source>
        <strain evidence="12">CGMCC 1.7285</strain>
    </source>
</reference>
<keyword evidence="3 8" id="KW-0028">Amino-acid biosynthesis</keyword>
<dbReference type="UniPathway" id="UPA00053">
    <property type="reaction ID" value="UER00087"/>
</dbReference>
<dbReference type="GO" id="GO:0009073">
    <property type="term" value="P:aromatic amino acid family biosynthetic process"/>
    <property type="evidence" value="ECO:0007669"/>
    <property type="project" value="UniProtKB-KW"/>
</dbReference>
<dbReference type="PANTHER" id="PTHR21089:SF1">
    <property type="entry name" value="BIFUNCTIONAL 3-DEHYDROQUINATE DEHYDRATASE_SHIKIMATE DEHYDROGENASE, CHLOROPLASTIC"/>
    <property type="match status" value="1"/>
</dbReference>
<dbReference type="InterPro" id="IPR011342">
    <property type="entry name" value="Shikimate_DH"/>
</dbReference>
<keyword evidence="6 8" id="KW-0057">Aromatic amino acid biosynthesis</keyword>
<dbReference type="InterPro" id="IPR013708">
    <property type="entry name" value="Shikimate_DH-bd_N"/>
</dbReference>
<dbReference type="InterPro" id="IPR022893">
    <property type="entry name" value="Shikimate_DH_fam"/>
</dbReference>
<evidence type="ECO:0000256" key="7">
    <source>
        <dbReference type="ARBA" id="ARBA00049442"/>
    </source>
</evidence>
<feature type="binding site" evidence="8">
    <location>
        <position position="102"/>
    </location>
    <ligand>
        <name>shikimate</name>
        <dbReference type="ChEBI" id="CHEBI:36208"/>
    </ligand>
</feature>
<feature type="domain" description="Shikimate dehydrogenase substrate binding N-terminal" evidence="10">
    <location>
        <begin position="6"/>
        <end position="88"/>
    </location>
</feature>
<comment type="similarity">
    <text evidence="8">Belongs to the shikimate dehydrogenase family.</text>
</comment>
<dbReference type="PANTHER" id="PTHR21089">
    <property type="entry name" value="SHIKIMATE DEHYDROGENASE"/>
    <property type="match status" value="1"/>
</dbReference>
<dbReference type="GO" id="GO:0009423">
    <property type="term" value="P:chorismate biosynthetic process"/>
    <property type="evidence" value="ECO:0007669"/>
    <property type="project" value="UniProtKB-UniRule"/>
</dbReference>
<comment type="caution">
    <text evidence="8">Lacks conserved residue(s) required for the propagation of feature annotation.</text>
</comment>
<gene>
    <name evidence="8" type="primary">aroE</name>
    <name evidence="11" type="ORF">SAMN04488070_1917</name>
</gene>
<evidence type="ECO:0000256" key="6">
    <source>
        <dbReference type="ARBA" id="ARBA00023141"/>
    </source>
</evidence>
<dbReference type="GO" id="GO:0005829">
    <property type="term" value="C:cytosol"/>
    <property type="evidence" value="ECO:0007669"/>
    <property type="project" value="TreeGrafter"/>
</dbReference>
<dbReference type="SUPFAM" id="SSF51735">
    <property type="entry name" value="NAD(P)-binding Rossmann-fold domains"/>
    <property type="match status" value="1"/>
</dbReference>
<accession>A0A1I6HLM4</accession>
<feature type="binding site" evidence="8">
    <location>
        <position position="245"/>
    </location>
    <ligand>
        <name>shikimate</name>
        <dbReference type="ChEBI" id="CHEBI:36208"/>
    </ligand>
</feature>
<dbReference type="RefSeq" id="WP_092857963.1">
    <property type="nucleotide sequence ID" value="NZ_FOYU01000003.1"/>
</dbReference>
<dbReference type="Gene3D" id="3.40.50.720">
    <property type="entry name" value="NAD(P)-binding Rossmann-like Domain"/>
    <property type="match status" value="1"/>
</dbReference>
<dbReference type="InterPro" id="IPR046346">
    <property type="entry name" value="Aminoacid_DH-like_N_sf"/>
</dbReference>
<organism evidence="11 12">
    <name type="scientific">Pseudidiomarina maritima</name>
    <dbReference type="NCBI Taxonomy" id="519453"/>
    <lineage>
        <taxon>Bacteria</taxon>
        <taxon>Pseudomonadati</taxon>
        <taxon>Pseudomonadota</taxon>
        <taxon>Gammaproteobacteria</taxon>
        <taxon>Alteromonadales</taxon>
        <taxon>Idiomarinaceae</taxon>
        <taxon>Pseudidiomarina</taxon>
    </lineage>
</organism>
<dbReference type="EC" id="1.1.1.25" evidence="2 8"/>
<dbReference type="Gene3D" id="3.40.50.10860">
    <property type="entry name" value="Leucine Dehydrogenase, chain A, domain 1"/>
    <property type="match status" value="1"/>
</dbReference>
<dbReference type="Pfam" id="PF08501">
    <property type="entry name" value="Shikimate_dh_N"/>
    <property type="match status" value="1"/>
</dbReference>
<comment type="function">
    <text evidence="8">Involved in the biosynthesis of the chorismate, which leads to the biosynthesis of aromatic amino acids. Catalyzes the reversible NADPH linked reduction of 3-dehydroshikimate (DHSA) to yield shikimate (SA).</text>
</comment>
<evidence type="ECO:0000256" key="8">
    <source>
        <dbReference type="HAMAP-Rule" id="MF_00222"/>
    </source>
</evidence>
<evidence type="ECO:0000313" key="11">
    <source>
        <dbReference type="EMBL" id="SFR55304.1"/>
    </source>
</evidence>
<feature type="domain" description="Quinate/shikimate 5-dehydrogenase/glutamyl-tRNA reductase" evidence="9">
    <location>
        <begin position="114"/>
        <end position="192"/>
    </location>
</feature>
<dbReference type="NCBIfam" id="NF001310">
    <property type="entry name" value="PRK00258.1-2"/>
    <property type="match status" value="1"/>
</dbReference>
<dbReference type="FunFam" id="3.40.50.10860:FF:000006">
    <property type="entry name" value="Shikimate dehydrogenase (NADP(+))"/>
    <property type="match status" value="1"/>
</dbReference>
<dbReference type="NCBIfam" id="TIGR00507">
    <property type="entry name" value="aroE"/>
    <property type="match status" value="1"/>
</dbReference>
<proteinExistence type="inferred from homology"/>
<dbReference type="InterPro" id="IPR036291">
    <property type="entry name" value="NAD(P)-bd_dom_sf"/>
</dbReference>
<dbReference type="Proteomes" id="UP000199424">
    <property type="component" value="Unassembled WGS sequence"/>
</dbReference>
<comment type="subunit">
    <text evidence="8">Homodimer.</text>
</comment>
<keyword evidence="12" id="KW-1185">Reference proteome</keyword>
<dbReference type="GO" id="GO:0019632">
    <property type="term" value="P:shikimate metabolic process"/>
    <property type="evidence" value="ECO:0007669"/>
    <property type="project" value="InterPro"/>
</dbReference>
<evidence type="ECO:0000256" key="5">
    <source>
        <dbReference type="ARBA" id="ARBA00023002"/>
    </source>
</evidence>
<feature type="binding site" evidence="8">
    <location>
        <position position="214"/>
    </location>
    <ligand>
        <name>NADP(+)</name>
        <dbReference type="ChEBI" id="CHEBI:58349"/>
    </ligand>
</feature>
<name>A0A1I6HLM4_9GAMM</name>
<protein>
    <recommendedName>
        <fullName evidence="2 8">Shikimate dehydrogenase (NADP(+))</fullName>
        <shortName evidence="8">SDH</shortName>
        <ecNumber evidence="2 8">1.1.1.25</ecNumber>
    </recommendedName>
</protein>
<dbReference type="HAMAP" id="MF_00222">
    <property type="entry name" value="Shikimate_DH_AroE"/>
    <property type="match status" value="1"/>
</dbReference>
<dbReference type="GO" id="GO:0008652">
    <property type="term" value="P:amino acid biosynthetic process"/>
    <property type="evidence" value="ECO:0007669"/>
    <property type="project" value="UniProtKB-KW"/>
</dbReference>
<keyword evidence="5 8" id="KW-0560">Oxidoreductase</keyword>
<feature type="binding site" evidence="8">
    <location>
        <position position="238"/>
    </location>
    <ligand>
        <name>NADP(+)</name>
        <dbReference type="ChEBI" id="CHEBI:58349"/>
    </ligand>
</feature>
<feature type="active site" description="Proton acceptor" evidence="8">
    <location>
        <position position="65"/>
    </location>
</feature>
<dbReference type="GO" id="GO:0050661">
    <property type="term" value="F:NADP binding"/>
    <property type="evidence" value="ECO:0007669"/>
    <property type="project" value="InterPro"/>
</dbReference>
<dbReference type="AlphaFoldDB" id="A0A1I6HLM4"/>
<comment type="pathway">
    <text evidence="1 8">Metabolic intermediate biosynthesis; chorismate biosynthesis; chorismate from D-erythrose 4-phosphate and phosphoenolpyruvate: step 4/7.</text>
</comment>
<feature type="binding site" evidence="8">
    <location>
        <begin position="127"/>
        <end position="131"/>
    </location>
    <ligand>
        <name>NADP(+)</name>
        <dbReference type="ChEBI" id="CHEBI:58349"/>
    </ligand>
</feature>
<dbReference type="EMBL" id="FOYU01000003">
    <property type="protein sequence ID" value="SFR55304.1"/>
    <property type="molecule type" value="Genomic_DNA"/>
</dbReference>
<evidence type="ECO:0000313" key="12">
    <source>
        <dbReference type="Proteomes" id="UP000199424"/>
    </source>
</evidence>
<dbReference type="SUPFAM" id="SSF53223">
    <property type="entry name" value="Aminoacid dehydrogenase-like, N-terminal domain"/>
    <property type="match status" value="1"/>
</dbReference>
<dbReference type="GO" id="GO:0004764">
    <property type="term" value="F:shikimate 3-dehydrogenase (NADP+) activity"/>
    <property type="evidence" value="ECO:0007669"/>
    <property type="project" value="UniProtKB-UniRule"/>
</dbReference>
<feature type="binding site" evidence="8">
    <location>
        <position position="61"/>
    </location>
    <ligand>
        <name>shikimate</name>
        <dbReference type="ChEBI" id="CHEBI:36208"/>
    </ligand>
</feature>
<feature type="binding site" evidence="8">
    <location>
        <position position="86"/>
    </location>
    <ligand>
        <name>shikimate</name>
        <dbReference type="ChEBI" id="CHEBI:36208"/>
    </ligand>
</feature>
<evidence type="ECO:0000256" key="1">
    <source>
        <dbReference type="ARBA" id="ARBA00004871"/>
    </source>
</evidence>
<keyword evidence="4 8" id="KW-0521">NADP</keyword>
<evidence type="ECO:0000256" key="3">
    <source>
        <dbReference type="ARBA" id="ARBA00022605"/>
    </source>
</evidence>
<evidence type="ECO:0000259" key="10">
    <source>
        <dbReference type="Pfam" id="PF08501"/>
    </source>
</evidence>
<feature type="binding site" evidence="8">
    <location>
        <begin position="151"/>
        <end position="156"/>
    </location>
    <ligand>
        <name>NADP(+)</name>
        <dbReference type="ChEBI" id="CHEBI:58349"/>
    </ligand>
</feature>
<dbReference type="Pfam" id="PF01488">
    <property type="entry name" value="Shikimate_DH"/>
    <property type="match status" value="1"/>
</dbReference>
<feature type="binding site" evidence="8">
    <location>
        <begin position="14"/>
        <end position="16"/>
    </location>
    <ligand>
        <name>shikimate</name>
        <dbReference type="ChEBI" id="CHEBI:36208"/>
    </ligand>
</feature>
<evidence type="ECO:0000259" key="9">
    <source>
        <dbReference type="Pfam" id="PF01488"/>
    </source>
</evidence>
<evidence type="ECO:0000256" key="2">
    <source>
        <dbReference type="ARBA" id="ARBA00012962"/>
    </source>
</evidence>